<feature type="domain" description="FANCI solenoid 3" evidence="2">
    <location>
        <begin position="257"/>
        <end position="450"/>
    </location>
</feature>
<evidence type="ECO:0000313" key="6">
    <source>
        <dbReference type="Proteomes" id="UP000648187"/>
    </source>
</evidence>
<dbReference type="GO" id="GO:0006281">
    <property type="term" value="P:DNA repair"/>
    <property type="evidence" value="ECO:0007669"/>
    <property type="project" value="InterPro"/>
</dbReference>
<gene>
    <name evidence="5" type="ORF">HW555_002969</name>
</gene>
<proteinExistence type="predicted"/>
<evidence type="ECO:0000259" key="4">
    <source>
        <dbReference type="Pfam" id="PF14680"/>
    </source>
</evidence>
<reference evidence="5" key="1">
    <citation type="submission" date="2020-08" db="EMBL/GenBank/DDBJ databases">
        <title>Spodoptera exigua strain:BAW_Kor-Di-RS1 Genome sequencing and assembly.</title>
        <authorList>
            <person name="Kim J."/>
            <person name="Nam H.Y."/>
            <person name="Kwon M."/>
            <person name="Choi J.H."/>
            <person name="Cho S.R."/>
            <person name="Kim G.-H."/>
        </authorList>
    </citation>
    <scope>NUCLEOTIDE SEQUENCE</scope>
    <source>
        <strain evidence="5">BAW_Kor-Di-RS1</strain>
        <tissue evidence="5">Whole-body</tissue>
    </source>
</reference>
<dbReference type="Proteomes" id="UP000648187">
    <property type="component" value="Unassembled WGS sequence"/>
</dbReference>
<feature type="domain" description="FANCI solenoid 4" evidence="3">
    <location>
        <begin position="476"/>
        <end position="708"/>
    </location>
</feature>
<sequence length="760" mass="85086">MCMEVVSILRRCLVQDALVKQLLYSQLYDCAKDKQMLHESILELFHDHLIKYLPEDENAGSLLIDKCVQINGVNVVLTEPIGQLLFAVAQFLQTTEVEDLEDILSSQTVETGHAYLKSKLNRVMQQLCDADSFVDIDMEESNLSDMTPESKAKSLKVQQTLQCYEALIAHTVMQWTVTSNDSANKLYKLFKACNQILEQTKVLPKSSKKGNKTLNETRETIKSQKSQKSQKDKGKAPIKLSNLVKDKAGPFKPLPCLWDTRFCLKIIELLYSDEVSWASLEQRNQIRGRRDFHTWVLRCVQSVLLGDNLDKKAVVTHVVKIATILYNKAVCRFQHMCGFDDQVTVTCLEVFKTCLTLLFSPLYSLKMDCFLSNITGCNESSSECLASILENIHTALQHFEMDSVPDERDLVVKKQLGVLIQIAALLLETPTPSCPLKTRVLVKLEDYLRTSTQDCLALIGPVLTAGYSELQEAALLDELLVKLANVLGRIDEEDTSAGEESDKFHAIDSRTGHAVLVTICTHLATRARGLEHLLARARDLTVAAGLAAHSVEQRIEKDLTEIYKSVVVQLCQVSGWTSGCCKLRCSVGAASDRVLAAAVRLYCLLAALVKQIDPGMAQTVRFERLLKLCGKKLSSVTDNLITYLEASQNKETATKLLRETKLIPRLVLEAELFSKQLILLSNKAKLNWQQYLSLGTARDFRIKGPVLQEALNAQEQQDESINEDEVDINDAETDIIEGASDAEEEGSDKEASRKKRRRIS</sequence>
<feature type="region of interest" description="Disordered" evidence="1">
    <location>
        <begin position="713"/>
        <end position="760"/>
    </location>
</feature>
<dbReference type="PANTHER" id="PTHR21818">
    <property type="entry name" value="BC025462 PROTEIN"/>
    <property type="match status" value="1"/>
</dbReference>
<dbReference type="InterPro" id="IPR029314">
    <property type="entry name" value="FANCI_S4"/>
</dbReference>
<dbReference type="InterPro" id="IPR029312">
    <property type="entry name" value="FANCI_HD2"/>
</dbReference>
<keyword evidence="6" id="KW-1185">Reference proteome</keyword>
<organism evidence="5 6">
    <name type="scientific">Spodoptera exigua</name>
    <name type="common">Beet armyworm</name>
    <name type="synonym">Noctua fulgens</name>
    <dbReference type="NCBI Taxonomy" id="7107"/>
    <lineage>
        <taxon>Eukaryota</taxon>
        <taxon>Metazoa</taxon>
        <taxon>Ecdysozoa</taxon>
        <taxon>Arthropoda</taxon>
        <taxon>Hexapoda</taxon>
        <taxon>Insecta</taxon>
        <taxon>Pterygota</taxon>
        <taxon>Neoptera</taxon>
        <taxon>Endopterygota</taxon>
        <taxon>Lepidoptera</taxon>
        <taxon>Glossata</taxon>
        <taxon>Ditrysia</taxon>
        <taxon>Noctuoidea</taxon>
        <taxon>Noctuidae</taxon>
        <taxon>Amphipyrinae</taxon>
        <taxon>Spodoptera</taxon>
    </lineage>
</organism>
<evidence type="ECO:0000259" key="3">
    <source>
        <dbReference type="Pfam" id="PF14678"/>
    </source>
</evidence>
<protein>
    <recommendedName>
        <fullName evidence="7">Fanconi anemia group I protein</fullName>
    </recommendedName>
</protein>
<evidence type="ECO:0008006" key="7">
    <source>
        <dbReference type="Google" id="ProtNLM"/>
    </source>
</evidence>
<dbReference type="Pfam" id="PF14680">
    <property type="entry name" value="FANCI_HD2"/>
    <property type="match status" value="1"/>
</dbReference>
<dbReference type="Pfam" id="PF14678">
    <property type="entry name" value="FANCI_S4"/>
    <property type="match status" value="1"/>
</dbReference>
<dbReference type="GO" id="GO:0070182">
    <property type="term" value="F:DNA polymerase binding"/>
    <property type="evidence" value="ECO:0007669"/>
    <property type="project" value="TreeGrafter"/>
</dbReference>
<feature type="region of interest" description="Disordered" evidence="1">
    <location>
        <begin position="207"/>
        <end position="235"/>
    </location>
</feature>
<dbReference type="EMBL" id="JACKWZ010000027">
    <property type="protein sequence ID" value="KAF9420986.1"/>
    <property type="molecule type" value="Genomic_DNA"/>
</dbReference>
<evidence type="ECO:0000313" key="5">
    <source>
        <dbReference type="EMBL" id="KAF9420986.1"/>
    </source>
</evidence>
<dbReference type="InterPro" id="IPR029313">
    <property type="entry name" value="FANCI_S3"/>
</dbReference>
<evidence type="ECO:0000259" key="2">
    <source>
        <dbReference type="Pfam" id="PF14677"/>
    </source>
</evidence>
<feature type="compositionally biased region" description="Acidic residues" evidence="1">
    <location>
        <begin position="716"/>
        <end position="747"/>
    </location>
</feature>
<dbReference type="AlphaFoldDB" id="A0A835GPM2"/>
<name>A0A835GPM2_SPOEX</name>
<dbReference type="InterPro" id="IPR026171">
    <property type="entry name" value="FANCI"/>
</dbReference>
<evidence type="ECO:0000256" key="1">
    <source>
        <dbReference type="SAM" id="MobiDB-lite"/>
    </source>
</evidence>
<feature type="domain" description="FANCI helical" evidence="4">
    <location>
        <begin position="1"/>
        <end position="199"/>
    </location>
</feature>
<accession>A0A835GPM2</accession>
<dbReference type="Pfam" id="PF14677">
    <property type="entry name" value="FANCI_S3"/>
    <property type="match status" value="1"/>
</dbReference>
<comment type="caution">
    <text evidence="5">The sequence shown here is derived from an EMBL/GenBank/DDBJ whole genome shotgun (WGS) entry which is preliminary data.</text>
</comment>
<dbReference type="PANTHER" id="PTHR21818:SF0">
    <property type="entry name" value="FANCONI ANEMIA GROUP I PROTEIN"/>
    <property type="match status" value="1"/>
</dbReference>